<dbReference type="OrthoDB" id="8635030at2"/>
<feature type="chain" id="PRO_5022997532" evidence="2">
    <location>
        <begin position="38"/>
        <end position="233"/>
    </location>
</feature>
<sequence length="233" mass="24015">MPRPGKPFRTVNRLRRTLMLAFAGTAAELALRGSSWASPSSAATPGAGAASAAAAGNAVDAAALRQFVAFSTAITGHKTLDTETARRIYLAFRAHSDTFASDARRLADLAAAANDDANALLAAASKEGLRDACLSVVAAWYTGTVGEGADATVVAYHDALMYQPVADGQSPPTYCRGGPAWWTEAPPAAGVSPPVNRPVTPAPTTGFPVPTTDQPAPPKTTPTPSNRQKESTQ</sequence>
<dbReference type="RefSeq" id="WP_150553749.1">
    <property type="nucleotide sequence ID" value="NZ_CABPSC010000001.1"/>
</dbReference>
<feature type="signal peptide" evidence="2">
    <location>
        <begin position="1"/>
        <end position="37"/>
    </location>
</feature>
<protein>
    <submittedName>
        <fullName evidence="3">Fructose dehydrogenase small subunit</fullName>
    </submittedName>
</protein>
<dbReference type="AlphaFoldDB" id="A0A5E4RHB1"/>
<gene>
    <name evidence="3" type="primary">fdhS</name>
    <name evidence="3" type="ORF">PNO31109_00176</name>
</gene>
<dbReference type="Pfam" id="PF12318">
    <property type="entry name" value="FAD-SLDH"/>
    <property type="match status" value="1"/>
</dbReference>
<accession>A0A5E4RHB1</accession>
<dbReference type="InterPro" id="IPR024651">
    <property type="entry name" value="FAD-SLDH_ssu"/>
</dbReference>
<dbReference type="Proteomes" id="UP000367825">
    <property type="component" value="Unassembled WGS sequence"/>
</dbReference>
<organism evidence="3 4">
    <name type="scientific">Pandoraea nosoerga</name>
    <dbReference type="NCBI Taxonomy" id="2508296"/>
    <lineage>
        <taxon>Bacteria</taxon>
        <taxon>Pseudomonadati</taxon>
        <taxon>Pseudomonadota</taxon>
        <taxon>Betaproteobacteria</taxon>
        <taxon>Burkholderiales</taxon>
        <taxon>Burkholderiaceae</taxon>
        <taxon>Pandoraea</taxon>
    </lineage>
</organism>
<evidence type="ECO:0000313" key="3">
    <source>
        <dbReference type="EMBL" id="VVD62597.1"/>
    </source>
</evidence>
<feature type="region of interest" description="Disordered" evidence="1">
    <location>
        <begin position="188"/>
        <end position="233"/>
    </location>
</feature>
<evidence type="ECO:0000256" key="2">
    <source>
        <dbReference type="SAM" id="SignalP"/>
    </source>
</evidence>
<name>A0A5E4RHB1_9BURK</name>
<proteinExistence type="predicted"/>
<evidence type="ECO:0000313" key="4">
    <source>
        <dbReference type="Proteomes" id="UP000367825"/>
    </source>
</evidence>
<dbReference type="EMBL" id="CABPSC010000001">
    <property type="protein sequence ID" value="VVD62597.1"/>
    <property type="molecule type" value="Genomic_DNA"/>
</dbReference>
<reference evidence="3 4" key="1">
    <citation type="submission" date="2019-08" db="EMBL/GenBank/DDBJ databases">
        <authorList>
            <person name="Peeters C."/>
        </authorList>
    </citation>
    <scope>NUCLEOTIDE SEQUENCE [LARGE SCALE GENOMIC DNA]</scope>
    <source>
        <strain evidence="3 4">LMG 31109</strain>
    </source>
</reference>
<keyword evidence="4" id="KW-1185">Reference proteome</keyword>
<evidence type="ECO:0000256" key="1">
    <source>
        <dbReference type="SAM" id="MobiDB-lite"/>
    </source>
</evidence>
<keyword evidence="2" id="KW-0732">Signal</keyword>